<dbReference type="Gene3D" id="3.40.390.10">
    <property type="entry name" value="Collagenase (Catalytic Domain)"/>
    <property type="match status" value="1"/>
</dbReference>
<protein>
    <submittedName>
        <fullName evidence="2">Uncharacterized protein</fullName>
    </submittedName>
</protein>
<dbReference type="InterPro" id="IPR001343">
    <property type="entry name" value="Hemolysn_Ca-bd"/>
</dbReference>
<dbReference type="NCBIfam" id="NF041519">
    <property type="entry name" value="bluetail"/>
    <property type="match status" value="1"/>
</dbReference>
<dbReference type="Pfam" id="PF13582">
    <property type="entry name" value="Reprolysin_3"/>
    <property type="match status" value="1"/>
</dbReference>
<dbReference type="SUPFAM" id="SSF51120">
    <property type="entry name" value="beta-Roll"/>
    <property type="match status" value="1"/>
</dbReference>
<dbReference type="InterPro" id="IPR018511">
    <property type="entry name" value="Hemolysin-typ_Ca-bd_CS"/>
</dbReference>
<dbReference type="EMBL" id="JACJSG010000006">
    <property type="protein sequence ID" value="MBD2500129.1"/>
    <property type="molecule type" value="Genomic_DNA"/>
</dbReference>
<name>A0ABR8CYV9_9NOST</name>
<dbReference type="InterPro" id="IPR048165">
    <property type="entry name" value="Bluetail_dom"/>
</dbReference>
<dbReference type="Gene3D" id="2.60.120.380">
    <property type="match status" value="1"/>
</dbReference>
<dbReference type="SUPFAM" id="SSF55486">
    <property type="entry name" value="Metalloproteases ('zincins'), catalytic domain"/>
    <property type="match status" value="1"/>
</dbReference>
<accession>A0ABR8CYV9</accession>
<comment type="caution">
    <text evidence="2">The sequence shown here is derived from an EMBL/GenBank/DDBJ whole genome shotgun (WGS) entry which is preliminary data.</text>
</comment>
<evidence type="ECO:0000256" key="1">
    <source>
        <dbReference type="SAM" id="MobiDB-lite"/>
    </source>
</evidence>
<feature type="compositionally biased region" description="Basic and acidic residues" evidence="1">
    <location>
        <begin position="9"/>
        <end position="24"/>
    </location>
</feature>
<dbReference type="PROSITE" id="PS00330">
    <property type="entry name" value="HEMOLYSIN_CALCIUM"/>
    <property type="match status" value="1"/>
</dbReference>
<feature type="region of interest" description="Disordered" evidence="1">
    <location>
        <begin position="1"/>
        <end position="24"/>
    </location>
</feature>
<dbReference type="Gene3D" id="2.150.10.10">
    <property type="entry name" value="Serralysin-like metalloprotease, C-terminal"/>
    <property type="match status" value="2"/>
</dbReference>
<reference evidence="2 3" key="1">
    <citation type="journal article" date="2020" name="ISME J.">
        <title>Comparative genomics reveals insights into cyanobacterial evolution and habitat adaptation.</title>
        <authorList>
            <person name="Chen M.Y."/>
            <person name="Teng W.K."/>
            <person name="Zhao L."/>
            <person name="Hu C.X."/>
            <person name="Zhou Y.K."/>
            <person name="Han B.P."/>
            <person name="Song L.R."/>
            <person name="Shu W.S."/>
        </authorList>
    </citation>
    <scope>NUCLEOTIDE SEQUENCE [LARGE SCALE GENOMIC DNA]</scope>
    <source>
        <strain evidence="2 3">FACHB-119</strain>
    </source>
</reference>
<proteinExistence type="predicted"/>
<keyword evidence="3" id="KW-1185">Reference proteome</keyword>
<dbReference type="RefSeq" id="WP_190468326.1">
    <property type="nucleotide sequence ID" value="NZ_JACJSG010000006.1"/>
</dbReference>
<dbReference type="PRINTS" id="PR00313">
    <property type="entry name" value="CABNDNGRPT"/>
</dbReference>
<evidence type="ECO:0000313" key="3">
    <source>
        <dbReference type="Proteomes" id="UP000661112"/>
    </source>
</evidence>
<dbReference type="InterPro" id="IPR011049">
    <property type="entry name" value="Serralysin-like_metalloprot_C"/>
</dbReference>
<dbReference type="InterPro" id="IPR024079">
    <property type="entry name" value="MetalloPept_cat_dom_sf"/>
</dbReference>
<dbReference type="Proteomes" id="UP000661112">
    <property type="component" value="Unassembled WGS sequence"/>
</dbReference>
<dbReference type="Pfam" id="PF00353">
    <property type="entry name" value="HemolysinCabind"/>
    <property type="match status" value="3"/>
</dbReference>
<organism evidence="2 3">
    <name type="scientific">Anabaena azotica FACHB-119</name>
    <dbReference type="NCBI Taxonomy" id="947527"/>
    <lineage>
        <taxon>Bacteria</taxon>
        <taxon>Bacillati</taxon>
        <taxon>Cyanobacteriota</taxon>
        <taxon>Cyanophyceae</taxon>
        <taxon>Nostocales</taxon>
        <taxon>Nostocaceae</taxon>
        <taxon>Anabaena</taxon>
        <taxon>Anabaena azotica</taxon>
    </lineage>
</organism>
<gene>
    <name evidence="2" type="ORF">H6G83_05760</name>
</gene>
<evidence type="ECO:0000313" key="2">
    <source>
        <dbReference type="EMBL" id="MBD2500129.1"/>
    </source>
</evidence>
<sequence>MTSFRSRTKNSDRQPWEKDKFQDESTDLRLDQKLVNDSALTTKIEKAAPIQTLVLVDNSSVSFKQATLTEYVIGHLTKSEIKSVEQTVSNAANSVIASTNLHNTGCSCSACALPPANPNRVQNQQQTSTASTTALTTIPASLDLSQTFFLSSLPGANHTIYLDFNGHTTSGTAWNTNFTGGANIVTSAFDFDGNTSSFSSAELERIQYIWQRVAEDFRPFNVNVTTQAPTDINNLIKSGTSDTRWGVRVVIGGNSNWLGSSAGGIAYLNSFNWNSDTPTFVFSDNLGDGEKSTAEAISHEVGHTLGLRHDGRISPSEEYYQGAGSGETGWASIMGVGYYQNLTQWSKGQYTSANNTEDDLQIITTRNGFSYRADDAGNAIATAKALTNSTTAITGSGIIERNTDIDYYSFVAGAGSITITVNPFTRGPNLDIWAGLYNSAGTLLTSSNPVDLLSASITTTVTAGATYYLAIDGVGKGDPLSTGYTDYGSLGQYYIQIVTNDVLYGSATNTTLAGGLGDDTYVVDSTAYTIIENAGEGNDTIRSSVTFSLAALPNVENLTLKGTAAINGTGNASNNVITGNSGNNILNGGAGVDTLIGGLGNDTYIVDSTTDIITENAGQGTDTVESSVTFSLAALANVENLTLTGTAAINGTGNAANNVITGNSGNNNLNGGAGNDRLTGGTGKDTLTGGLGADRFDYRNLADSLLSNFDVITDLNANTGNDLFLVSTARAGFSNAGSVTSLDATGIAARLTTTNFAANFAAQFTFGTRTFVAINNATAGFSATTDSIIEVTGLTGTLGINNFTTALV</sequence>